<dbReference type="GO" id="GO:0006281">
    <property type="term" value="P:DNA repair"/>
    <property type="evidence" value="ECO:0007669"/>
    <property type="project" value="UniProtKB-KW"/>
</dbReference>
<comment type="catalytic activity">
    <reaction evidence="12">
        <text>DNA(n) + a 2'-deoxyribonucleoside 5'-triphosphate = DNA(n+1) + diphosphate</text>
        <dbReference type="Rhea" id="RHEA:22508"/>
        <dbReference type="Rhea" id="RHEA-COMP:17339"/>
        <dbReference type="Rhea" id="RHEA-COMP:17340"/>
        <dbReference type="ChEBI" id="CHEBI:33019"/>
        <dbReference type="ChEBI" id="CHEBI:61560"/>
        <dbReference type="ChEBI" id="CHEBI:173112"/>
        <dbReference type="EC" id="2.7.7.7"/>
    </reaction>
</comment>
<dbReference type="EMBL" id="JANCYU010000010">
    <property type="protein sequence ID" value="KAK4522965.1"/>
    <property type="molecule type" value="Genomic_DNA"/>
</dbReference>
<dbReference type="GO" id="GO:0003684">
    <property type="term" value="F:damaged DNA binding"/>
    <property type="evidence" value="ECO:0007669"/>
    <property type="project" value="InterPro"/>
</dbReference>
<dbReference type="InterPro" id="IPR001126">
    <property type="entry name" value="UmuC"/>
</dbReference>
<sequence>MATGLRFNPHKAGLNSVNEEEATRIILETSKGTEFYKNEERKEKILERRIKEVVELAGTLSDEERKRLEKLIDEQFIAPWEKERDFSRTIVHLDMDAFFASVEELDQPQLKNIPMAVGSTSMLSTANYEARKYGVRSAMPGFIALKLCPKLTIVPPRFHRYCEISNQISSLLFEFDAHPHMSMDEAYLDITEYLRNQDKRIEEVITEIRHKIYDNTGLTCSAGVGCNTLIAKIATDLNKPDGQTIVQPDMISIRKFLDSLSVRKIPGVGKVTEKLLSSLNIVSIRDIIVYRSVLFHCMKRKMFEFLLQSALGIAPCYISDSESRKGMSRERTFKPTSSLEELRSICESVSELLASDLRAEDLQAKTLTVKIKCSDFSARTRAVTTCFLIYRYEQILETSWKLLVKEMPIEIRLLGIRLSGLVSRSESLSCGKNCLEEFISNSLKLKENISNDIYEQVQEFGCITGTEYEKRETNTNQSEMSHTNVCPICLHFRSSNAALLERHANYCIERQEHFMEKAMNAKVKLKKPRR</sequence>
<evidence type="ECO:0000256" key="12">
    <source>
        <dbReference type="ARBA" id="ARBA00049244"/>
    </source>
</evidence>
<dbReference type="Pfam" id="PF11798">
    <property type="entry name" value="IMS_HHH"/>
    <property type="match status" value="1"/>
</dbReference>
<evidence type="ECO:0000256" key="10">
    <source>
        <dbReference type="ARBA" id="ARBA00022932"/>
    </source>
</evidence>
<dbReference type="FunFam" id="3.40.1170.60:FF:000012">
    <property type="entry name" value="Putative DNA-directed polymerase kappa"/>
    <property type="match status" value="1"/>
</dbReference>
<dbReference type="InterPro" id="IPR043502">
    <property type="entry name" value="DNA/RNA_pol_sf"/>
</dbReference>
<keyword evidence="8" id="KW-0227">DNA damage</keyword>
<dbReference type="GO" id="GO:0042276">
    <property type="term" value="P:error-prone translesion synthesis"/>
    <property type="evidence" value="ECO:0007669"/>
    <property type="project" value="TreeGrafter"/>
</dbReference>
<comment type="caution">
    <text evidence="14">The sequence shown here is derived from an EMBL/GenBank/DDBJ whole genome shotgun (WGS) entry which is preliminary data.</text>
</comment>
<keyword evidence="5" id="KW-0548">Nucleotidyltransferase</keyword>
<evidence type="ECO:0000313" key="15">
    <source>
        <dbReference type="Proteomes" id="UP001300502"/>
    </source>
</evidence>
<dbReference type="Gene3D" id="1.10.150.810">
    <property type="match status" value="1"/>
</dbReference>
<evidence type="ECO:0000259" key="13">
    <source>
        <dbReference type="PROSITE" id="PS50173"/>
    </source>
</evidence>
<keyword evidence="10" id="KW-0239">DNA-directed DNA polymerase</keyword>
<dbReference type="InterPro" id="IPR017961">
    <property type="entry name" value="DNA_pol_Y-fam_little_finger"/>
</dbReference>
<dbReference type="InterPro" id="IPR022880">
    <property type="entry name" value="DNApol_IV"/>
</dbReference>
<dbReference type="Gene3D" id="3.40.1170.60">
    <property type="match status" value="1"/>
</dbReference>
<comment type="similarity">
    <text evidence="1">Belongs to the DNA polymerase type-Y family.</text>
</comment>
<evidence type="ECO:0000256" key="8">
    <source>
        <dbReference type="ARBA" id="ARBA00022763"/>
    </source>
</evidence>
<dbReference type="HAMAP" id="MF_01113">
    <property type="entry name" value="DNApol_IV"/>
    <property type="match status" value="1"/>
</dbReference>
<dbReference type="SUPFAM" id="SSF100879">
    <property type="entry name" value="Lesion bypass DNA polymerase (Y-family), little finger domain"/>
    <property type="match status" value="1"/>
</dbReference>
<dbReference type="PROSITE" id="PS50173">
    <property type="entry name" value="UMUC"/>
    <property type="match status" value="1"/>
</dbReference>
<dbReference type="Proteomes" id="UP001300502">
    <property type="component" value="Unassembled WGS sequence"/>
</dbReference>
<dbReference type="Pfam" id="PF00817">
    <property type="entry name" value="IMS"/>
    <property type="match status" value="1"/>
</dbReference>
<dbReference type="Gene3D" id="3.30.1490.100">
    <property type="entry name" value="DNA polymerase, Y-family, little finger domain"/>
    <property type="match status" value="1"/>
</dbReference>
<evidence type="ECO:0000256" key="4">
    <source>
        <dbReference type="ARBA" id="ARBA00022679"/>
    </source>
</evidence>
<dbReference type="SUPFAM" id="SSF56672">
    <property type="entry name" value="DNA/RNA polymerases"/>
    <property type="match status" value="1"/>
</dbReference>
<dbReference type="GO" id="GO:0006260">
    <property type="term" value="P:DNA replication"/>
    <property type="evidence" value="ECO:0007669"/>
    <property type="project" value="UniProtKB-KW"/>
</dbReference>
<evidence type="ECO:0000256" key="6">
    <source>
        <dbReference type="ARBA" id="ARBA00022705"/>
    </source>
</evidence>
<evidence type="ECO:0000256" key="2">
    <source>
        <dbReference type="ARBA" id="ARBA00012417"/>
    </source>
</evidence>
<dbReference type="Pfam" id="PF11799">
    <property type="entry name" value="IMS_C"/>
    <property type="match status" value="1"/>
</dbReference>
<evidence type="ECO:0000256" key="9">
    <source>
        <dbReference type="ARBA" id="ARBA00022842"/>
    </source>
</evidence>
<dbReference type="InterPro" id="IPR036775">
    <property type="entry name" value="DNA_pol_Y-fam_lit_finger_sf"/>
</dbReference>
<name>A0AAV9I7Y1_9RHOD</name>
<evidence type="ECO:0000256" key="3">
    <source>
        <dbReference type="ARBA" id="ARBA00016178"/>
    </source>
</evidence>
<feature type="domain" description="UmuC" evidence="13">
    <location>
        <begin position="90"/>
        <end position="269"/>
    </location>
</feature>
<dbReference type="Gene3D" id="3.30.70.270">
    <property type="match status" value="1"/>
</dbReference>
<dbReference type="FunFam" id="3.30.1490.100:FF:000004">
    <property type="entry name" value="DNA polymerase IV"/>
    <property type="match status" value="1"/>
</dbReference>
<dbReference type="InterPro" id="IPR024728">
    <property type="entry name" value="PolY_HhH_motif"/>
</dbReference>
<dbReference type="EC" id="2.7.7.7" evidence="2"/>
<proteinExistence type="inferred from homology"/>
<keyword evidence="4" id="KW-0808">Transferase</keyword>
<accession>A0AAV9I7Y1</accession>
<dbReference type="AlphaFoldDB" id="A0AAV9I7Y1"/>
<organism evidence="14 15">
    <name type="scientific">Galdieria yellowstonensis</name>
    <dbReference type="NCBI Taxonomy" id="3028027"/>
    <lineage>
        <taxon>Eukaryota</taxon>
        <taxon>Rhodophyta</taxon>
        <taxon>Bangiophyceae</taxon>
        <taxon>Galdieriales</taxon>
        <taxon>Galdieriaceae</taxon>
        <taxon>Galdieria</taxon>
    </lineage>
</organism>
<protein>
    <recommendedName>
        <fullName evidence="3">DNA polymerase kappa</fullName>
        <ecNumber evidence="2">2.7.7.7</ecNumber>
    </recommendedName>
</protein>
<keyword evidence="11" id="KW-0234">DNA repair</keyword>
<dbReference type="PANTHER" id="PTHR11076:SF33">
    <property type="entry name" value="DNA POLYMERASE KAPPA"/>
    <property type="match status" value="1"/>
</dbReference>
<dbReference type="GO" id="GO:0046872">
    <property type="term" value="F:metal ion binding"/>
    <property type="evidence" value="ECO:0007669"/>
    <property type="project" value="UniProtKB-KW"/>
</dbReference>
<keyword evidence="15" id="KW-1185">Reference proteome</keyword>
<evidence type="ECO:0000256" key="7">
    <source>
        <dbReference type="ARBA" id="ARBA00022723"/>
    </source>
</evidence>
<reference evidence="14 15" key="1">
    <citation type="submission" date="2022-07" db="EMBL/GenBank/DDBJ databases">
        <title>Genome-wide signatures of adaptation to extreme environments.</title>
        <authorList>
            <person name="Cho C.H."/>
            <person name="Yoon H.S."/>
        </authorList>
    </citation>
    <scope>NUCLEOTIDE SEQUENCE [LARGE SCALE GENOMIC DNA]</scope>
    <source>
        <strain evidence="14 15">108.79 E11</strain>
    </source>
</reference>
<evidence type="ECO:0000256" key="5">
    <source>
        <dbReference type="ARBA" id="ARBA00022695"/>
    </source>
</evidence>
<dbReference type="CDD" id="cd03586">
    <property type="entry name" value="PolY_Pol_IV_kappa"/>
    <property type="match status" value="1"/>
</dbReference>
<keyword evidence="7" id="KW-0479">Metal-binding</keyword>
<dbReference type="NCBIfam" id="NF002677">
    <property type="entry name" value="PRK02406.1"/>
    <property type="match status" value="1"/>
</dbReference>
<dbReference type="InterPro" id="IPR043128">
    <property type="entry name" value="Rev_trsase/Diguanyl_cyclase"/>
</dbReference>
<evidence type="ECO:0000256" key="1">
    <source>
        <dbReference type="ARBA" id="ARBA00010945"/>
    </source>
</evidence>
<evidence type="ECO:0000256" key="11">
    <source>
        <dbReference type="ARBA" id="ARBA00023204"/>
    </source>
</evidence>
<gene>
    <name evidence="14" type="ORF">GAYE_PCTG33G0855</name>
</gene>
<dbReference type="InterPro" id="IPR050116">
    <property type="entry name" value="DNA_polymerase-Y"/>
</dbReference>
<keyword evidence="6" id="KW-0235">DNA replication</keyword>
<dbReference type="GO" id="GO:0005634">
    <property type="term" value="C:nucleus"/>
    <property type="evidence" value="ECO:0007669"/>
    <property type="project" value="TreeGrafter"/>
</dbReference>
<keyword evidence="9" id="KW-0460">Magnesium</keyword>
<dbReference type="PANTHER" id="PTHR11076">
    <property type="entry name" value="DNA REPAIR POLYMERASE UMUC / TRANSFERASE FAMILY MEMBER"/>
    <property type="match status" value="1"/>
</dbReference>
<dbReference type="GO" id="GO:0003887">
    <property type="term" value="F:DNA-directed DNA polymerase activity"/>
    <property type="evidence" value="ECO:0007669"/>
    <property type="project" value="UniProtKB-KW"/>
</dbReference>
<dbReference type="Gene3D" id="1.10.150.20">
    <property type="entry name" value="5' to 3' exonuclease, C-terminal subdomain"/>
    <property type="match status" value="1"/>
</dbReference>
<evidence type="ECO:0000313" key="14">
    <source>
        <dbReference type="EMBL" id="KAK4522965.1"/>
    </source>
</evidence>